<dbReference type="GO" id="GO:0030915">
    <property type="term" value="C:Smc5-Smc6 complex"/>
    <property type="evidence" value="ECO:0007669"/>
    <property type="project" value="UniProtKB-UniRule"/>
</dbReference>
<dbReference type="EMBL" id="GAKP01001813">
    <property type="protein sequence ID" value="JAC57139.1"/>
    <property type="molecule type" value="Transcribed_RNA"/>
</dbReference>
<evidence type="ECO:0000256" key="14">
    <source>
        <dbReference type="ARBA" id="ARBA00023242"/>
    </source>
</evidence>
<evidence type="ECO:0000256" key="11">
    <source>
        <dbReference type="ARBA" id="ARBA00022833"/>
    </source>
</evidence>
<evidence type="ECO:0000256" key="3">
    <source>
        <dbReference type="ARBA" id="ARBA00010258"/>
    </source>
</evidence>
<dbReference type="GO" id="GO:0005634">
    <property type="term" value="C:nucleus"/>
    <property type="evidence" value="ECO:0007669"/>
    <property type="project" value="UniProtKB-SubCell"/>
</dbReference>
<evidence type="ECO:0000256" key="1">
    <source>
        <dbReference type="ARBA" id="ARBA00000900"/>
    </source>
</evidence>
<evidence type="ECO:0000256" key="7">
    <source>
        <dbReference type="ARBA" id="ARBA00022723"/>
    </source>
</evidence>
<proteinExistence type="inferred from homology"/>
<dbReference type="Gene3D" id="3.30.40.10">
    <property type="entry name" value="Zinc/RING finger domain, C3HC4 (zinc finger)"/>
    <property type="match status" value="1"/>
</dbReference>
<dbReference type="SUPFAM" id="SSF57850">
    <property type="entry name" value="RING/U-box"/>
    <property type="match status" value="1"/>
</dbReference>
<feature type="domain" description="Non-structural maintenance of chromosomes element 1 RING C4HC3-type" evidence="16">
    <location>
        <begin position="196"/>
        <end position="234"/>
    </location>
</feature>
<dbReference type="GO" id="GO:0000724">
    <property type="term" value="P:double-strand break repair via homologous recombination"/>
    <property type="evidence" value="ECO:0007669"/>
    <property type="project" value="TreeGrafter"/>
</dbReference>
<keyword evidence="10 15" id="KW-0833">Ubl conjugation pathway</keyword>
<comment type="subunit">
    <text evidence="15">Component of the Smc5-Smc6 complex.</text>
</comment>
<evidence type="ECO:0000256" key="15">
    <source>
        <dbReference type="RuleBase" id="RU368018"/>
    </source>
</evidence>
<evidence type="ECO:0000313" key="17">
    <source>
        <dbReference type="EMBL" id="JAC57139.1"/>
    </source>
</evidence>
<evidence type="ECO:0000256" key="9">
    <source>
        <dbReference type="ARBA" id="ARBA00022771"/>
    </source>
</evidence>
<dbReference type="Pfam" id="PF07574">
    <property type="entry name" value="SMC_Nse1"/>
    <property type="match status" value="1"/>
</dbReference>
<keyword evidence="9 15" id="KW-0863">Zinc-finger</keyword>
<dbReference type="InterPro" id="IPR013083">
    <property type="entry name" value="Znf_RING/FYVE/PHD"/>
</dbReference>
<keyword evidence="7 15" id="KW-0479">Metal-binding</keyword>
<dbReference type="EC" id="2.3.2.27" evidence="4 15"/>
<protein>
    <recommendedName>
        <fullName evidence="5 15">Non-structural maintenance of chromosomes element 1 homolog</fullName>
        <ecNumber evidence="4 15">2.3.2.27</ecNumber>
    </recommendedName>
</protein>
<evidence type="ECO:0000256" key="10">
    <source>
        <dbReference type="ARBA" id="ARBA00022786"/>
    </source>
</evidence>
<gene>
    <name evidence="17" type="primary">NSE1</name>
</gene>
<dbReference type="PANTHER" id="PTHR20973">
    <property type="entry name" value="NON-SMC ELEMENT 1-RELATED"/>
    <property type="match status" value="1"/>
</dbReference>
<comment type="catalytic activity">
    <reaction evidence="1 15">
        <text>S-ubiquitinyl-[E2 ubiquitin-conjugating enzyme]-L-cysteine + [acceptor protein]-L-lysine = [E2 ubiquitin-conjugating enzyme]-L-cysteine + N(6)-ubiquitinyl-[acceptor protein]-L-lysine.</text>
        <dbReference type="EC" id="2.3.2.27"/>
    </reaction>
</comment>
<evidence type="ECO:0000259" key="16">
    <source>
        <dbReference type="Pfam" id="PF08746"/>
    </source>
</evidence>
<dbReference type="InterPro" id="IPR014857">
    <property type="entry name" value="Nse1_RING_C4HC3-type"/>
</dbReference>
<keyword evidence="11 15" id="KW-0862">Zinc</keyword>
<evidence type="ECO:0000256" key="8">
    <source>
        <dbReference type="ARBA" id="ARBA00022763"/>
    </source>
</evidence>
<evidence type="ECO:0000256" key="4">
    <source>
        <dbReference type="ARBA" id="ARBA00012483"/>
    </source>
</evidence>
<dbReference type="GO" id="GO:0061630">
    <property type="term" value="F:ubiquitin protein ligase activity"/>
    <property type="evidence" value="ECO:0007669"/>
    <property type="project" value="UniProtKB-EC"/>
</dbReference>
<name>A0A034WR76_BACDO</name>
<dbReference type="Gene3D" id="3.90.1150.220">
    <property type="match status" value="1"/>
</dbReference>
<evidence type="ECO:0000256" key="13">
    <source>
        <dbReference type="ARBA" id="ARBA00023204"/>
    </source>
</evidence>
<evidence type="ECO:0000256" key="2">
    <source>
        <dbReference type="ARBA" id="ARBA00004123"/>
    </source>
</evidence>
<feature type="non-terminal residue" evidence="17">
    <location>
        <position position="1"/>
    </location>
</feature>
<evidence type="ECO:0000256" key="5">
    <source>
        <dbReference type="ARBA" id="ARBA00019422"/>
    </source>
</evidence>
<comment type="similarity">
    <text evidence="3 15">Belongs to the NSE1 family.</text>
</comment>
<dbReference type="OrthoDB" id="185455at2759"/>
<evidence type="ECO:0000256" key="6">
    <source>
        <dbReference type="ARBA" id="ARBA00022679"/>
    </source>
</evidence>
<keyword evidence="8 15" id="KW-0227">DNA damage</keyword>
<keyword evidence="14 15" id="KW-0539">Nucleus</keyword>
<dbReference type="InterPro" id="IPR011513">
    <property type="entry name" value="Nse1"/>
</dbReference>
<sequence>LFRSAAYIYKFEMRREVKKLFLQACMNHGSLSLEQISEILEPISQSYDDTAILGDVKNLVKEINSDLKECNQELKFVKHPLLGKEYLVFGLTFETPASKLQHHYREADQLYFAKLVETMAVQEDYGISWVDMYNLPNLPPTVKKDLTKRRVQDLITKWTQQGYFLEKDDKLFFGPRMLVEYASHLKTHFSDYIKDCPLCKNVVLWDIKCDRCEIKVHKECIRTFLKRKSNCPSCKQVWTTPLN</sequence>
<reference evidence="17" key="1">
    <citation type="journal article" date="2014" name="BMC Genomics">
        <title>Characterizing the developmental transcriptome of the oriental fruit fly, Bactrocera dorsalis (Diptera: Tephritidae) through comparative genomic analysis with Drosophila melanogaster utilizing modENCODE datasets.</title>
        <authorList>
            <person name="Geib S.M."/>
            <person name="Calla B."/>
            <person name="Hall B."/>
            <person name="Hou S."/>
            <person name="Manoukis N.C."/>
        </authorList>
    </citation>
    <scope>NUCLEOTIDE SEQUENCE</scope>
    <source>
        <strain evidence="17">Punador</strain>
    </source>
</reference>
<accession>A0A034WR76</accession>
<organism evidence="17">
    <name type="scientific">Bactrocera dorsalis</name>
    <name type="common">Oriental fruit fly</name>
    <name type="synonym">Dacus dorsalis</name>
    <dbReference type="NCBI Taxonomy" id="27457"/>
    <lineage>
        <taxon>Eukaryota</taxon>
        <taxon>Metazoa</taxon>
        <taxon>Ecdysozoa</taxon>
        <taxon>Arthropoda</taxon>
        <taxon>Hexapoda</taxon>
        <taxon>Insecta</taxon>
        <taxon>Pterygota</taxon>
        <taxon>Neoptera</taxon>
        <taxon>Endopterygota</taxon>
        <taxon>Diptera</taxon>
        <taxon>Brachycera</taxon>
        <taxon>Muscomorpha</taxon>
        <taxon>Tephritoidea</taxon>
        <taxon>Tephritidae</taxon>
        <taxon>Bactrocera</taxon>
        <taxon>Bactrocera</taxon>
    </lineage>
</organism>
<keyword evidence="6 15" id="KW-0808">Transferase</keyword>
<dbReference type="Pfam" id="PF08746">
    <property type="entry name" value="zf-RING-like"/>
    <property type="match status" value="1"/>
</dbReference>
<dbReference type="GO" id="GO:0008270">
    <property type="term" value="F:zinc ion binding"/>
    <property type="evidence" value="ECO:0007669"/>
    <property type="project" value="UniProtKB-KW"/>
</dbReference>
<keyword evidence="12 15" id="KW-0233">DNA recombination</keyword>
<evidence type="ECO:0000256" key="12">
    <source>
        <dbReference type="ARBA" id="ARBA00023172"/>
    </source>
</evidence>
<dbReference type="InterPro" id="IPR036388">
    <property type="entry name" value="WH-like_DNA-bd_sf"/>
</dbReference>
<dbReference type="AlphaFoldDB" id="A0A034WR76"/>
<comment type="subcellular location">
    <subcellularLocation>
        <location evidence="2 15">Nucleus</location>
    </subcellularLocation>
</comment>
<keyword evidence="13 15" id="KW-0234">DNA repair</keyword>
<dbReference type="PANTHER" id="PTHR20973:SF0">
    <property type="entry name" value="NON-STRUCTURAL MAINTENANCE OF CHROMOSOMES ELEMENT 1 HOMOLOG"/>
    <property type="match status" value="1"/>
</dbReference>
<dbReference type="Gene3D" id="1.10.10.10">
    <property type="entry name" value="Winged helix-like DNA-binding domain superfamily/Winged helix DNA-binding domain"/>
    <property type="match status" value="1"/>
</dbReference>